<evidence type="ECO:0000256" key="1">
    <source>
        <dbReference type="SAM" id="MobiDB-lite"/>
    </source>
</evidence>
<name>A0A6J6BK57_9ZZZZ</name>
<feature type="compositionally biased region" description="Polar residues" evidence="1">
    <location>
        <begin position="203"/>
        <end position="220"/>
    </location>
</feature>
<gene>
    <name evidence="2" type="ORF">UFOPK1493_00185</name>
</gene>
<dbReference type="AlphaFoldDB" id="A0A6J6BK57"/>
<proteinExistence type="predicted"/>
<feature type="region of interest" description="Disordered" evidence="1">
    <location>
        <begin position="168"/>
        <end position="235"/>
    </location>
</feature>
<reference evidence="2" key="1">
    <citation type="submission" date="2020-05" db="EMBL/GenBank/DDBJ databases">
        <authorList>
            <person name="Chiriac C."/>
            <person name="Salcher M."/>
            <person name="Ghai R."/>
            <person name="Kavagutti S V."/>
        </authorList>
    </citation>
    <scope>NUCLEOTIDE SEQUENCE</scope>
</reference>
<protein>
    <submittedName>
        <fullName evidence="2">Unannotated protein</fullName>
    </submittedName>
</protein>
<organism evidence="2">
    <name type="scientific">freshwater metagenome</name>
    <dbReference type="NCBI Taxonomy" id="449393"/>
    <lineage>
        <taxon>unclassified sequences</taxon>
        <taxon>metagenomes</taxon>
        <taxon>ecological metagenomes</taxon>
    </lineage>
</organism>
<feature type="region of interest" description="Disordered" evidence="1">
    <location>
        <begin position="15"/>
        <end position="155"/>
    </location>
</feature>
<feature type="compositionally biased region" description="Basic and acidic residues" evidence="1">
    <location>
        <begin position="24"/>
        <end position="92"/>
    </location>
</feature>
<dbReference type="EMBL" id="CAEZSR010000003">
    <property type="protein sequence ID" value="CAB4539441.1"/>
    <property type="molecule type" value="Genomic_DNA"/>
</dbReference>
<evidence type="ECO:0000313" key="2">
    <source>
        <dbReference type="EMBL" id="CAB4539441.1"/>
    </source>
</evidence>
<sequence length="235" mass="25867">MEMVGEVLEVPGACRHGRPVVVDGPDRADQPEEGLDERRRVTRAERHAHAGERHDAVADREAAPRGAEHLAHRDAVQRRQGEHRRRVEREQARLGVAQVADRHLARAARGHHPQRASRQPSLGHEPGAEASCELGRRHRRSGSPVRVRVEQDRHRRHARVIGTRAPDIKRCVSGPSGVRGPDGGDAGPGCERQARAARWASLKGTSLSTRGSAGRPSTRSPMMLRWISSEPPAIL</sequence>
<accession>A0A6J6BK57</accession>
<feature type="compositionally biased region" description="Basic residues" evidence="1">
    <location>
        <begin position="105"/>
        <end position="115"/>
    </location>
</feature>